<dbReference type="GO" id="GO:0009245">
    <property type="term" value="P:lipid A biosynthetic process"/>
    <property type="evidence" value="ECO:0007669"/>
    <property type="project" value="UniProtKB-KW"/>
</dbReference>
<protein>
    <recommendedName>
        <fullName evidence="7">UDP N-acetylglucosamine O-acyltransferase C-terminal domain-containing protein</fullName>
    </recommendedName>
</protein>
<gene>
    <name evidence="8" type="ORF">TRIATDRAFT_40881</name>
</gene>
<dbReference type="InterPro" id="IPR018357">
    <property type="entry name" value="Hexapep_transf_CS"/>
</dbReference>
<organism evidence="8 9">
    <name type="scientific">Hypocrea atroviridis (strain ATCC 20476 / IMI 206040)</name>
    <name type="common">Trichoderma atroviride</name>
    <dbReference type="NCBI Taxonomy" id="452589"/>
    <lineage>
        <taxon>Eukaryota</taxon>
        <taxon>Fungi</taxon>
        <taxon>Dikarya</taxon>
        <taxon>Ascomycota</taxon>
        <taxon>Pezizomycotina</taxon>
        <taxon>Sordariomycetes</taxon>
        <taxon>Hypocreomycetidae</taxon>
        <taxon>Hypocreales</taxon>
        <taxon>Hypocreaceae</taxon>
        <taxon>Trichoderma</taxon>
    </lineage>
</organism>
<dbReference type="PANTHER" id="PTHR43480">
    <property type="entry name" value="ACYL-[ACYL-CARRIER-PROTEIN]--UDP-N-ACETYLGLUCOSAMINE O-ACYLTRANSFERASE"/>
    <property type="match status" value="1"/>
</dbReference>
<dbReference type="PIRSF" id="PIRSF000456">
    <property type="entry name" value="UDP-GlcNAc_acltr"/>
    <property type="match status" value="1"/>
</dbReference>
<dbReference type="PANTHER" id="PTHR43480:SF1">
    <property type="entry name" value="ACYL-[ACYL-CARRIER-PROTEIN]--UDP-N-ACETYLGLUCOSAMINE O-ACYLTRANSFERASE, MITOCHONDRIAL-RELATED"/>
    <property type="match status" value="1"/>
</dbReference>
<dbReference type="Pfam" id="PF00132">
    <property type="entry name" value="Hexapep"/>
    <property type="match status" value="2"/>
</dbReference>
<evidence type="ECO:0000256" key="1">
    <source>
        <dbReference type="ARBA" id="ARBA00022490"/>
    </source>
</evidence>
<dbReference type="AlphaFoldDB" id="G9NU95"/>
<dbReference type="CDD" id="cd03351">
    <property type="entry name" value="LbH_UDP-GlcNAc_AT"/>
    <property type="match status" value="1"/>
</dbReference>
<reference evidence="8 9" key="1">
    <citation type="journal article" date="2011" name="Genome Biol.">
        <title>Comparative genome sequence analysis underscores mycoparasitism as the ancestral life style of Trichoderma.</title>
        <authorList>
            <person name="Kubicek C.P."/>
            <person name="Herrera-Estrella A."/>
            <person name="Seidl-Seiboth V."/>
            <person name="Martinez D.A."/>
            <person name="Druzhinina I.S."/>
            <person name="Thon M."/>
            <person name="Zeilinger S."/>
            <person name="Casas-Flores S."/>
            <person name="Horwitz B.A."/>
            <person name="Mukherjee P.K."/>
            <person name="Mukherjee M."/>
            <person name="Kredics L."/>
            <person name="Alcaraz L.D."/>
            <person name="Aerts A."/>
            <person name="Antal Z."/>
            <person name="Atanasova L."/>
            <person name="Cervantes-Badillo M.G."/>
            <person name="Challacombe J."/>
            <person name="Chertkov O."/>
            <person name="McCluskey K."/>
            <person name="Coulpier F."/>
            <person name="Deshpande N."/>
            <person name="von Doehren H."/>
            <person name="Ebbole D.J."/>
            <person name="Esquivel-Naranjo E.U."/>
            <person name="Fekete E."/>
            <person name="Flipphi M."/>
            <person name="Glaser F."/>
            <person name="Gomez-Rodriguez E.Y."/>
            <person name="Gruber S."/>
            <person name="Han C."/>
            <person name="Henrissat B."/>
            <person name="Hermosa R."/>
            <person name="Hernandez-Onate M."/>
            <person name="Karaffa L."/>
            <person name="Kosti I."/>
            <person name="Le Crom S."/>
            <person name="Lindquist E."/>
            <person name="Lucas S."/>
            <person name="Luebeck M."/>
            <person name="Luebeck P.S."/>
            <person name="Margeot A."/>
            <person name="Metz B."/>
            <person name="Misra M."/>
            <person name="Nevalainen H."/>
            <person name="Omann M."/>
            <person name="Packer N."/>
            <person name="Perrone G."/>
            <person name="Uresti-Rivera E.E."/>
            <person name="Salamov A."/>
            <person name="Schmoll M."/>
            <person name="Seiboth B."/>
            <person name="Shapiro H."/>
            <person name="Sukno S."/>
            <person name="Tamayo-Ramos J.A."/>
            <person name="Tisch D."/>
            <person name="Wiest A."/>
            <person name="Wilkinson H.H."/>
            <person name="Zhang M."/>
            <person name="Coutinho P.M."/>
            <person name="Kenerley C.M."/>
            <person name="Monte E."/>
            <person name="Baker S.E."/>
            <person name="Grigoriev I.V."/>
        </authorList>
    </citation>
    <scope>NUCLEOTIDE SEQUENCE [LARGE SCALE GENOMIC DNA]</scope>
    <source>
        <strain evidence="9">ATCC 20476 / IMI 206040</strain>
    </source>
</reference>
<dbReference type="InterPro" id="IPR029098">
    <property type="entry name" value="Acetyltransf_C"/>
</dbReference>
<evidence type="ECO:0000313" key="9">
    <source>
        <dbReference type="Proteomes" id="UP000005426"/>
    </source>
</evidence>
<evidence type="ECO:0000313" key="8">
    <source>
        <dbReference type="EMBL" id="EHK45628.1"/>
    </source>
</evidence>
<keyword evidence="9" id="KW-1185">Reference proteome</keyword>
<dbReference type="GO" id="GO:0008780">
    <property type="term" value="F:acyl-[acyl-carrier-protein]-UDP-N-acetylglucosamine O-acyltransferase activity"/>
    <property type="evidence" value="ECO:0007669"/>
    <property type="project" value="InterPro"/>
</dbReference>
<comment type="caution">
    <text evidence="8">The sequence shown here is derived from an EMBL/GenBank/DDBJ whole genome shotgun (WGS) entry which is preliminary data.</text>
</comment>
<keyword evidence="2" id="KW-0444">Lipid biosynthesis</keyword>
<keyword evidence="4" id="KW-0808">Transferase</keyword>
<evidence type="ECO:0000256" key="6">
    <source>
        <dbReference type="ARBA" id="ARBA00023315"/>
    </source>
</evidence>
<dbReference type="EMBL" id="ABDG02000023">
    <property type="protein sequence ID" value="EHK45628.1"/>
    <property type="molecule type" value="Genomic_DNA"/>
</dbReference>
<dbReference type="GO" id="GO:0016020">
    <property type="term" value="C:membrane"/>
    <property type="evidence" value="ECO:0007669"/>
    <property type="project" value="GOC"/>
</dbReference>
<dbReference type="STRING" id="452589.G9NU95"/>
<dbReference type="RefSeq" id="XP_013943774.1">
    <property type="nucleotide sequence ID" value="XM_014088299.1"/>
</dbReference>
<dbReference type="InterPro" id="IPR001451">
    <property type="entry name" value="Hexapep"/>
</dbReference>
<dbReference type="GeneID" id="25784327"/>
<dbReference type="OrthoDB" id="25818at2759"/>
<dbReference type="Pfam" id="PF13720">
    <property type="entry name" value="Acetyltransf_11"/>
    <property type="match status" value="1"/>
</dbReference>
<dbReference type="Gene3D" id="2.160.10.10">
    <property type="entry name" value="Hexapeptide repeat proteins"/>
    <property type="match status" value="1"/>
</dbReference>
<keyword evidence="6" id="KW-0012">Acyltransferase</keyword>
<evidence type="ECO:0000259" key="7">
    <source>
        <dbReference type="Pfam" id="PF13720"/>
    </source>
</evidence>
<accession>G9NU95</accession>
<dbReference type="NCBIfam" id="NF003657">
    <property type="entry name" value="PRK05289.1"/>
    <property type="match status" value="1"/>
</dbReference>
<evidence type="ECO:0000256" key="2">
    <source>
        <dbReference type="ARBA" id="ARBA00022516"/>
    </source>
</evidence>
<dbReference type="Proteomes" id="UP000005426">
    <property type="component" value="Unassembled WGS sequence"/>
</dbReference>
<keyword evidence="3" id="KW-0441">Lipid A biosynthesis</keyword>
<evidence type="ECO:0000256" key="5">
    <source>
        <dbReference type="ARBA" id="ARBA00023098"/>
    </source>
</evidence>
<feature type="domain" description="UDP N-acetylglucosamine O-acyltransferase C-terminal" evidence="7">
    <location>
        <begin position="184"/>
        <end position="262"/>
    </location>
</feature>
<dbReference type="HOGENOM" id="CLU_061249_0_0_1"/>
<dbReference type="InterPro" id="IPR037157">
    <property type="entry name" value="Acetyltransf_C_sf"/>
</dbReference>
<name>G9NU95_HYPAI</name>
<dbReference type="SUPFAM" id="SSF51161">
    <property type="entry name" value="Trimeric LpxA-like enzymes"/>
    <property type="match status" value="1"/>
</dbReference>
<evidence type="ECO:0000256" key="4">
    <source>
        <dbReference type="ARBA" id="ARBA00022679"/>
    </source>
</evidence>
<keyword evidence="5" id="KW-0443">Lipid metabolism</keyword>
<proteinExistence type="predicted"/>
<sequence>MDTLIQPQNTFVHPTSLLDSSCILGHNVKIGPFCHVGSNVTIGDGTELVSNVTILSSTSLGKNCKVYPYAVLGGPPQDKKYSGENTALVIGNKTIIREFVSIHIGTADGDGITRVGNRCYIMTNVHIGHDCQIDDDVVLATGAGLAGHVSVGRGAIVSGQAGIHQFCRIGQLAFVGGGSMVTRDVLPFSTVIGNRAMTVGLNDEGLRRREWPSERISVLRTAFVTFLNKGDKGLESYLKQLSNSVDVQVLLDFIKGSSRNICPPKVDLKANLAKL</sequence>
<dbReference type="KEGG" id="tatv:25784327"/>
<dbReference type="eggNOG" id="ENOG502QRGY">
    <property type="taxonomic scope" value="Eukaryota"/>
</dbReference>
<dbReference type="NCBIfam" id="TIGR01852">
    <property type="entry name" value="lipid_A_lpxA"/>
    <property type="match status" value="1"/>
</dbReference>
<evidence type="ECO:0000256" key="3">
    <source>
        <dbReference type="ARBA" id="ARBA00022556"/>
    </source>
</evidence>
<dbReference type="PROSITE" id="PS00101">
    <property type="entry name" value="HEXAPEP_TRANSFERASES"/>
    <property type="match status" value="1"/>
</dbReference>
<dbReference type="InterPro" id="IPR010137">
    <property type="entry name" value="Lipid_A_LpxA"/>
</dbReference>
<dbReference type="Gene3D" id="1.20.1180.10">
    <property type="entry name" value="Udp N-acetylglucosamine O-acyltransferase, C-terminal domain"/>
    <property type="match status" value="1"/>
</dbReference>
<dbReference type="InterPro" id="IPR011004">
    <property type="entry name" value="Trimer_LpxA-like_sf"/>
</dbReference>
<keyword evidence="1" id="KW-0963">Cytoplasm</keyword>